<evidence type="ECO:0000256" key="2">
    <source>
        <dbReference type="ARBA" id="ARBA00023125"/>
    </source>
</evidence>
<evidence type="ECO:0000256" key="1">
    <source>
        <dbReference type="ARBA" id="ARBA00023015"/>
    </source>
</evidence>
<dbReference type="InterPro" id="IPR041669">
    <property type="entry name" value="TetR_C_15"/>
</dbReference>
<gene>
    <name evidence="6" type="ORF">METEAL_04070</name>
</gene>
<organism evidence="6 7">
    <name type="scientific">Mesoterricola silvestris</name>
    <dbReference type="NCBI Taxonomy" id="2927979"/>
    <lineage>
        <taxon>Bacteria</taxon>
        <taxon>Pseudomonadati</taxon>
        <taxon>Acidobacteriota</taxon>
        <taxon>Holophagae</taxon>
        <taxon>Holophagales</taxon>
        <taxon>Holophagaceae</taxon>
        <taxon>Mesoterricola</taxon>
    </lineage>
</organism>
<dbReference type="EMBL" id="AP027080">
    <property type="protein sequence ID" value="BDU71233.1"/>
    <property type="molecule type" value="Genomic_DNA"/>
</dbReference>
<feature type="domain" description="HTH tetR-type" evidence="5">
    <location>
        <begin position="21"/>
        <end position="81"/>
    </location>
</feature>
<keyword evidence="3" id="KW-0804">Transcription</keyword>
<keyword evidence="1" id="KW-0805">Transcription regulation</keyword>
<dbReference type="InterPro" id="IPR050109">
    <property type="entry name" value="HTH-type_TetR-like_transc_reg"/>
</dbReference>
<dbReference type="PRINTS" id="PR00455">
    <property type="entry name" value="HTHTETR"/>
</dbReference>
<keyword evidence="2 4" id="KW-0238">DNA-binding</keyword>
<dbReference type="InterPro" id="IPR009057">
    <property type="entry name" value="Homeodomain-like_sf"/>
</dbReference>
<dbReference type="Gene3D" id="1.10.357.10">
    <property type="entry name" value="Tetracycline Repressor, domain 2"/>
    <property type="match status" value="1"/>
</dbReference>
<dbReference type="Proteomes" id="UP001238179">
    <property type="component" value="Chromosome"/>
</dbReference>
<feature type="DNA-binding region" description="H-T-H motif" evidence="4">
    <location>
        <begin position="44"/>
        <end position="63"/>
    </location>
</feature>
<name>A0AA48GVS1_9BACT</name>
<dbReference type="SUPFAM" id="SSF46689">
    <property type="entry name" value="Homeodomain-like"/>
    <property type="match status" value="1"/>
</dbReference>
<dbReference type="AlphaFoldDB" id="A0AA48GVS1"/>
<reference evidence="7" key="1">
    <citation type="journal article" date="2023" name="Int. J. Syst. Evol. Microbiol.">
        <title>Mesoterricola silvestris gen. nov., sp. nov., Mesoterricola sediminis sp. nov., Geothrix oryzae sp. nov., Geothrix edaphica sp. nov., Geothrix rubra sp. nov., and Geothrix limicola sp. nov., six novel members of Acidobacteriota isolated from soils.</title>
        <authorList>
            <person name="Itoh H."/>
            <person name="Sugisawa Y."/>
            <person name="Mise K."/>
            <person name="Xu Z."/>
            <person name="Kuniyasu M."/>
            <person name="Ushijima N."/>
            <person name="Kawano K."/>
            <person name="Kobayashi E."/>
            <person name="Shiratori Y."/>
            <person name="Masuda Y."/>
            <person name="Senoo K."/>
        </authorList>
    </citation>
    <scope>NUCLEOTIDE SEQUENCE [LARGE SCALE GENOMIC DNA]</scope>
    <source>
        <strain evidence="7">W79</strain>
    </source>
</reference>
<accession>A0AA48GVS1</accession>
<evidence type="ECO:0000313" key="6">
    <source>
        <dbReference type="EMBL" id="BDU71233.1"/>
    </source>
</evidence>
<protein>
    <submittedName>
        <fullName evidence="6">TetR family transcriptional regulator</fullName>
    </submittedName>
</protein>
<keyword evidence="7" id="KW-1185">Reference proteome</keyword>
<dbReference type="InterPro" id="IPR001647">
    <property type="entry name" value="HTH_TetR"/>
</dbReference>
<dbReference type="Pfam" id="PF17918">
    <property type="entry name" value="TetR_C_15"/>
    <property type="match status" value="1"/>
</dbReference>
<dbReference type="KEGG" id="msil:METEAL_04070"/>
<dbReference type="PANTHER" id="PTHR30055:SF234">
    <property type="entry name" value="HTH-TYPE TRANSCRIPTIONAL REGULATOR BETI"/>
    <property type="match status" value="1"/>
</dbReference>
<dbReference type="GO" id="GO:0000976">
    <property type="term" value="F:transcription cis-regulatory region binding"/>
    <property type="evidence" value="ECO:0007669"/>
    <property type="project" value="TreeGrafter"/>
</dbReference>
<dbReference type="PROSITE" id="PS50977">
    <property type="entry name" value="HTH_TETR_2"/>
    <property type="match status" value="1"/>
</dbReference>
<dbReference type="Pfam" id="PF00440">
    <property type="entry name" value="TetR_N"/>
    <property type="match status" value="1"/>
</dbReference>
<proteinExistence type="predicted"/>
<dbReference type="GO" id="GO:0003700">
    <property type="term" value="F:DNA-binding transcription factor activity"/>
    <property type="evidence" value="ECO:0007669"/>
    <property type="project" value="TreeGrafter"/>
</dbReference>
<dbReference type="PANTHER" id="PTHR30055">
    <property type="entry name" value="HTH-TYPE TRANSCRIPTIONAL REGULATOR RUTR"/>
    <property type="match status" value="1"/>
</dbReference>
<evidence type="ECO:0000256" key="3">
    <source>
        <dbReference type="ARBA" id="ARBA00023163"/>
    </source>
</evidence>
<sequence length="210" mass="22844">MARKTATHSEPRKTPVQARSAASVDAILKATVQVLVKVGKEKLTTTRVAVRAGVSVGTLYQYFPNKRALLRAALKLHLDEILAEVDRVCVVQRGQPVERMAEALAVAFLAVKMRDPRKGRALFAVSSDVEGGKIAADAEARAREALVGLLQSAPERLKTDPTLMATMLQSIIGGVKRRLLEADMMEEQSKAIQSELVLVVRTYARACVGR</sequence>
<evidence type="ECO:0000259" key="5">
    <source>
        <dbReference type="PROSITE" id="PS50977"/>
    </source>
</evidence>
<evidence type="ECO:0000256" key="4">
    <source>
        <dbReference type="PROSITE-ProRule" id="PRU00335"/>
    </source>
</evidence>
<evidence type="ECO:0000313" key="7">
    <source>
        <dbReference type="Proteomes" id="UP001238179"/>
    </source>
</evidence>